<keyword evidence="2" id="KW-0813">Transport</keyword>
<sequence length="78" mass="8152">MARASLVVVAATLPMFHLPEAGLLLIIGIDQFFDMGRTATNVIGNSLATAVVAKYEPAEEDAEAEAAEPAMQPQPNVG</sequence>
<evidence type="ECO:0000256" key="5">
    <source>
        <dbReference type="ARBA" id="ARBA00023136"/>
    </source>
</evidence>
<dbReference type="InterPro" id="IPR036458">
    <property type="entry name" value="Na:dicarbo_symporter_sf"/>
</dbReference>
<dbReference type="GO" id="GO:0016020">
    <property type="term" value="C:membrane"/>
    <property type="evidence" value="ECO:0007669"/>
    <property type="project" value="UniProtKB-SubCell"/>
</dbReference>
<comment type="subcellular location">
    <subcellularLocation>
        <location evidence="1">Membrane</location>
        <topology evidence="1">Multi-pass membrane protein</topology>
    </subcellularLocation>
</comment>
<protein>
    <submittedName>
        <fullName evidence="7">Proton/glutamate-aspartate symporter</fullName>
    </submittedName>
</protein>
<dbReference type="SUPFAM" id="SSF118215">
    <property type="entry name" value="Proton glutamate symport protein"/>
    <property type="match status" value="1"/>
</dbReference>
<feature type="region of interest" description="Disordered" evidence="6">
    <location>
        <begin position="58"/>
        <end position="78"/>
    </location>
</feature>
<keyword evidence="3" id="KW-0812">Transmembrane</keyword>
<evidence type="ECO:0000313" key="8">
    <source>
        <dbReference type="Proteomes" id="UP001189663"/>
    </source>
</evidence>
<keyword evidence="8" id="KW-1185">Reference proteome</keyword>
<evidence type="ECO:0000313" key="7">
    <source>
        <dbReference type="EMBL" id="CAJ0786555.1"/>
    </source>
</evidence>
<keyword evidence="5" id="KW-0472">Membrane</keyword>
<keyword evidence="4" id="KW-1133">Transmembrane helix</keyword>
<dbReference type="Pfam" id="PF00375">
    <property type="entry name" value="SDF"/>
    <property type="match status" value="1"/>
</dbReference>
<dbReference type="Gene3D" id="1.10.3860.10">
    <property type="entry name" value="Sodium:dicarboxylate symporter"/>
    <property type="match status" value="1"/>
</dbReference>
<dbReference type="AlphaFoldDB" id="A0ABC8QEK4"/>
<evidence type="ECO:0000256" key="4">
    <source>
        <dbReference type="ARBA" id="ARBA00022989"/>
    </source>
</evidence>
<dbReference type="InterPro" id="IPR001991">
    <property type="entry name" value="Na-dicarboxylate_symporter"/>
</dbReference>
<comment type="caution">
    <text evidence="7">The sequence shown here is derived from an EMBL/GenBank/DDBJ whole genome shotgun (WGS) entry which is preliminary data.</text>
</comment>
<evidence type="ECO:0000256" key="2">
    <source>
        <dbReference type="ARBA" id="ARBA00022448"/>
    </source>
</evidence>
<evidence type="ECO:0000256" key="3">
    <source>
        <dbReference type="ARBA" id="ARBA00022692"/>
    </source>
</evidence>
<reference evidence="7 8" key="1">
    <citation type="submission" date="2023-07" db="EMBL/GenBank/DDBJ databases">
        <authorList>
            <person name="Peeters C."/>
        </authorList>
    </citation>
    <scope>NUCLEOTIDE SEQUENCE [LARGE SCALE GENOMIC DNA]</scope>
    <source>
        <strain evidence="7 8">LMG 18096</strain>
    </source>
</reference>
<evidence type="ECO:0000256" key="6">
    <source>
        <dbReference type="SAM" id="MobiDB-lite"/>
    </source>
</evidence>
<evidence type="ECO:0000256" key="1">
    <source>
        <dbReference type="ARBA" id="ARBA00004141"/>
    </source>
</evidence>
<proteinExistence type="predicted"/>
<name>A0ABC8QEK4_9RALS</name>
<dbReference type="Proteomes" id="UP001189663">
    <property type="component" value="Unassembled WGS sequence"/>
</dbReference>
<gene>
    <name evidence="7" type="primary">gltP_3</name>
    <name evidence="7" type="ORF">LMG18096_01842</name>
</gene>
<organism evidence="7 8">
    <name type="scientific">Ralstonia holmesii</name>
    <dbReference type="NCBI Taxonomy" id="3058602"/>
    <lineage>
        <taxon>Bacteria</taxon>
        <taxon>Pseudomonadati</taxon>
        <taxon>Pseudomonadota</taxon>
        <taxon>Betaproteobacteria</taxon>
        <taxon>Burkholderiales</taxon>
        <taxon>Burkholderiaceae</taxon>
        <taxon>Ralstonia</taxon>
    </lineage>
</organism>
<accession>A0ABC8QEK4</accession>
<dbReference type="EMBL" id="CATZAT010000002">
    <property type="protein sequence ID" value="CAJ0786555.1"/>
    <property type="molecule type" value="Genomic_DNA"/>
</dbReference>